<evidence type="ECO:0000256" key="1">
    <source>
        <dbReference type="SAM" id="Phobius"/>
    </source>
</evidence>
<dbReference type="OrthoDB" id="582675at2"/>
<dbReference type="STRING" id="1166018.FAES_3053"/>
<keyword evidence="1" id="KW-0812">Transmembrane</keyword>
<dbReference type="KEGG" id="fae:FAES_3053"/>
<name>I0KAA9_9BACT</name>
<organism evidence="2 3">
    <name type="scientific">Fibrella aestuarina BUZ 2</name>
    <dbReference type="NCBI Taxonomy" id="1166018"/>
    <lineage>
        <taxon>Bacteria</taxon>
        <taxon>Pseudomonadati</taxon>
        <taxon>Bacteroidota</taxon>
        <taxon>Cytophagia</taxon>
        <taxon>Cytophagales</taxon>
        <taxon>Spirosomataceae</taxon>
        <taxon>Fibrella</taxon>
    </lineage>
</organism>
<gene>
    <name evidence="2" type="ORF">FAES_3053</name>
</gene>
<dbReference type="EMBL" id="HE796683">
    <property type="protein sequence ID" value="CCH01062.1"/>
    <property type="molecule type" value="Genomic_DNA"/>
</dbReference>
<evidence type="ECO:0000313" key="3">
    <source>
        <dbReference type="Proteomes" id="UP000011058"/>
    </source>
</evidence>
<dbReference type="PATRIC" id="fig|1166018.3.peg.4822"/>
<feature type="transmembrane region" description="Helical" evidence="1">
    <location>
        <begin position="43"/>
        <end position="64"/>
    </location>
</feature>
<accession>I0KAA9</accession>
<reference evidence="2 3" key="1">
    <citation type="journal article" date="2012" name="J. Bacteriol.">
        <title>Genome Sequence of Fibrella aestuarina BUZ 2T, a Filamentous Marine Bacterium.</title>
        <authorList>
            <person name="Filippini M."/>
            <person name="Qi W."/>
            <person name="Blom J."/>
            <person name="Goesmann A."/>
            <person name="Smits T.H."/>
            <person name="Bagheri H.C."/>
        </authorList>
    </citation>
    <scope>NUCLEOTIDE SEQUENCE [LARGE SCALE GENOMIC DNA]</scope>
    <source>
        <strain evidence="3">BUZ 2T</strain>
    </source>
</reference>
<sequence>MPVYTETQQNPYRWHFLIAHVIAQGAILAFLLNQFPFLLADPILLIVLLVCQFVFGGFWGFSFFRRLDLRIDETGVQYRAPLAWARWQQIPWTEVNRLYVREYALFGEYPKGVLGLRQGPNGFAFAPFYGQFGLQIEKTTGGKVLLATQQHVALTTYIANHAALNPVAGA</sequence>
<evidence type="ECO:0000313" key="2">
    <source>
        <dbReference type="EMBL" id="CCH01062.1"/>
    </source>
</evidence>
<dbReference type="AlphaFoldDB" id="I0KAA9"/>
<evidence type="ECO:0008006" key="4">
    <source>
        <dbReference type="Google" id="ProtNLM"/>
    </source>
</evidence>
<protein>
    <recommendedName>
        <fullName evidence="4">Bacterial Pleckstrin homology domain-containing protein</fullName>
    </recommendedName>
</protein>
<keyword evidence="3" id="KW-1185">Reference proteome</keyword>
<dbReference type="RefSeq" id="WP_015332161.1">
    <property type="nucleotide sequence ID" value="NC_020054.1"/>
</dbReference>
<dbReference type="Proteomes" id="UP000011058">
    <property type="component" value="Chromosome"/>
</dbReference>
<proteinExistence type="predicted"/>
<keyword evidence="1" id="KW-1133">Transmembrane helix</keyword>
<dbReference type="eggNOG" id="ENOG5030XUY">
    <property type="taxonomic scope" value="Bacteria"/>
</dbReference>
<keyword evidence="1" id="KW-0472">Membrane</keyword>
<feature type="transmembrane region" description="Helical" evidence="1">
    <location>
        <begin position="12"/>
        <end position="31"/>
    </location>
</feature>
<dbReference type="HOGENOM" id="CLU_1568406_0_0_10"/>